<comment type="caution">
    <text evidence="2">The sequence shown here is derived from an EMBL/GenBank/DDBJ whole genome shotgun (WGS) entry which is preliminary data.</text>
</comment>
<evidence type="ECO:0000313" key="3">
    <source>
        <dbReference type="Proteomes" id="UP000215931"/>
    </source>
</evidence>
<feature type="region of interest" description="Disordered" evidence="1">
    <location>
        <begin position="1"/>
        <end position="22"/>
    </location>
</feature>
<organism evidence="2 3">
    <name type="scientific">Mesorhizobium wenxiniae</name>
    <dbReference type="NCBI Taxonomy" id="2014805"/>
    <lineage>
        <taxon>Bacteria</taxon>
        <taxon>Pseudomonadati</taxon>
        <taxon>Pseudomonadota</taxon>
        <taxon>Alphaproteobacteria</taxon>
        <taxon>Hyphomicrobiales</taxon>
        <taxon>Phyllobacteriaceae</taxon>
        <taxon>Mesorhizobium</taxon>
    </lineage>
</organism>
<sequence>MNPASKAAADDSKNCRCSSRNSMSRSRDIFSFAILLRSARSLPYLPSGNPLALAGVYSMHIRRIASDFR</sequence>
<dbReference type="Proteomes" id="UP000215931">
    <property type="component" value="Unassembled WGS sequence"/>
</dbReference>
<protein>
    <submittedName>
        <fullName evidence="2">Uncharacterized protein</fullName>
    </submittedName>
</protein>
<name>A0A271KKR5_9HYPH</name>
<evidence type="ECO:0000256" key="1">
    <source>
        <dbReference type="SAM" id="MobiDB-lite"/>
    </source>
</evidence>
<gene>
    <name evidence="2" type="ORF">CIT31_06390</name>
</gene>
<reference evidence="2 3" key="1">
    <citation type="submission" date="2017-08" db="EMBL/GenBank/DDBJ databases">
        <title>Mesorhizobium wenxinae sp. nov., a novel rhizobial species isolated from root nodules of chickpea (Cicer arietinum L.).</title>
        <authorList>
            <person name="Zhang J."/>
        </authorList>
    </citation>
    <scope>NUCLEOTIDE SEQUENCE [LARGE SCALE GENOMIC DNA]</scope>
    <source>
        <strain evidence="3">WYCCWR 10019</strain>
    </source>
</reference>
<evidence type="ECO:0000313" key="2">
    <source>
        <dbReference type="EMBL" id="PAP96300.1"/>
    </source>
</evidence>
<proteinExistence type="predicted"/>
<accession>A0A271KKR5</accession>
<dbReference type="AlphaFoldDB" id="A0A271KKR5"/>
<keyword evidence="3" id="KW-1185">Reference proteome</keyword>
<dbReference type="EMBL" id="NPKH01000014">
    <property type="protein sequence ID" value="PAP96300.1"/>
    <property type="molecule type" value="Genomic_DNA"/>
</dbReference>